<dbReference type="Proteomes" id="UP000295601">
    <property type="component" value="Unassembled WGS sequence"/>
</dbReference>
<dbReference type="InterPro" id="IPR018966">
    <property type="entry name" value="VTC_domain"/>
</dbReference>
<dbReference type="OrthoDB" id="148766at2"/>
<dbReference type="AlphaFoldDB" id="A0A4R6S3F4"/>
<dbReference type="EMBL" id="SNYA01000003">
    <property type="protein sequence ID" value="TDP93205.1"/>
    <property type="molecule type" value="Genomic_DNA"/>
</dbReference>
<accession>A0A4R6S3F4</accession>
<dbReference type="Gene3D" id="3.20.100.30">
    <property type="entry name" value="VTC, catalytic tunnel domain"/>
    <property type="match status" value="1"/>
</dbReference>
<dbReference type="RefSeq" id="WP_133616314.1">
    <property type="nucleotide sequence ID" value="NZ_SNYA01000003.1"/>
</dbReference>
<gene>
    <name evidence="3" type="ORF">EDF62_1181</name>
</gene>
<keyword evidence="4" id="KW-1185">Reference proteome</keyword>
<feature type="region of interest" description="Disordered" evidence="1">
    <location>
        <begin position="293"/>
        <end position="315"/>
    </location>
</feature>
<reference evidence="3 4" key="1">
    <citation type="submission" date="2019-03" db="EMBL/GenBank/DDBJ databases">
        <title>Genomic analyses of the natural microbiome of Caenorhabditis elegans.</title>
        <authorList>
            <person name="Samuel B."/>
        </authorList>
    </citation>
    <scope>NUCLEOTIDE SEQUENCE [LARGE SCALE GENOMIC DNA]</scope>
    <source>
        <strain evidence="3 4">JUb18</strain>
    </source>
</reference>
<dbReference type="CDD" id="cd07750">
    <property type="entry name" value="PolyPPase_VTC_like"/>
    <property type="match status" value="1"/>
</dbReference>
<proteinExistence type="predicted"/>
<evidence type="ECO:0000259" key="2">
    <source>
        <dbReference type="Pfam" id="PF09359"/>
    </source>
</evidence>
<sequence>MTSVPPGAAPAAFTTAVASAAPVAEELTPLDCLARLAPISLDELVSEAELLTRVDRKYLIPVATATALLERIDSRARVLEIDGRRDFSYDSVYFDTPDHLSFRLTAQRRRRRFKLRTRSYLDTGSTFLELKTKSGRGTTVKERVAYAQTDRATLTAAGRRYVAAQFAHHGHDAALVATLRPTLVSQYQRTTLLMPEGSRATIDTRLRWSDGTDHGGAVACGIGLPDHVILESKSAGRASELDRALWRAGYRPSGISKFGTGTAALHPELPSNKWARTLAGPFATATPLSMSRLPAPPHPVSSTQQFHLPAQRIAS</sequence>
<evidence type="ECO:0000313" key="3">
    <source>
        <dbReference type="EMBL" id="TDP93205.1"/>
    </source>
</evidence>
<dbReference type="GO" id="GO:0006799">
    <property type="term" value="P:polyphosphate biosynthetic process"/>
    <property type="evidence" value="ECO:0007669"/>
    <property type="project" value="UniProtKB-ARBA"/>
</dbReference>
<dbReference type="InterPro" id="IPR042267">
    <property type="entry name" value="VTC_sf"/>
</dbReference>
<dbReference type="Pfam" id="PF09359">
    <property type="entry name" value="VTC"/>
    <property type="match status" value="1"/>
</dbReference>
<comment type="caution">
    <text evidence="3">The sequence shown here is derived from an EMBL/GenBank/DDBJ whole genome shotgun (WGS) entry which is preliminary data.</text>
</comment>
<feature type="domain" description="VTC" evidence="2">
    <location>
        <begin position="53"/>
        <end position="266"/>
    </location>
</feature>
<evidence type="ECO:0000256" key="1">
    <source>
        <dbReference type="SAM" id="MobiDB-lite"/>
    </source>
</evidence>
<protein>
    <submittedName>
        <fullName evidence="3">VTC domain-containing protein</fullName>
    </submittedName>
</protein>
<evidence type="ECO:0000313" key="4">
    <source>
        <dbReference type="Proteomes" id="UP000295601"/>
    </source>
</evidence>
<organism evidence="3 4">
    <name type="scientific">Leucobacter luti</name>
    <dbReference type="NCBI Taxonomy" id="340320"/>
    <lineage>
        <taxon>Bacteria</taxon>
        <taxon>Bacillati</taxon>
        <taxon>Actinomycetota</taxon>
        <taxon>Actinomycetes</taxon>
        <taxon>Micrococcales</taxon>
        <taxon>Microbacteriaceae</taxon>
        <taxon>Leucobacter</taxon>
    </lineage>
</organism>
<name>A0A4R6S3F4_9MICO</name>